<evidence type="ECO:0000313" key="2">
    <source>
        <dbReference type="EMBL" id="PLX62357.1"/>
    </source>
</evidence>
<dbReference type="GO" id="GO:0003677">
    <property type="term" value="F:DNA binding"/>
    <property type="evidence" value="ECO:0007669"/>
    <property type="project" value="UniProtKB-KW"/>
</dbReference>
<dbReference type="InterPro" id="IPR036390">
    <property type="entry name" value="WH_DNA-bd_sf"/>
</dbReference>
<dbReference type="SUPFAM" id="SSF46785">
    <property type="entry name" value="Winged helix' DNA-binding domain"/>
    <property type="match status" value="1"/>
</dbReference>
<dbReference type="InterPro" id="IPR036388">
    <property type="entry name" value="WH-like_DNA-bd_sf"/>
</dbReference>
<organism evidence="2 3">
    <name type="scientific">Sedimenticola selenatireducens</name>
    <dbReference type="NCBI Taxonomy" id="191960"/>
    <lineage>
        <taxon>Bacteria</taxon>
        <taxon>Pseudomonadati</taxon>
        <taxon>Pseudomonadota</taxon>
        <taxon>Gammaproteobacteria</taxon>
        <taxon>Chromatiales</taxon>
        <taxon>Sedimenticolaceae</taxon>
        <taxon>Sedimenticola</taxon>
    </lineage>
</organism>
<name>A0A2N6CYC3_9GAMM</name>
<dbReference type="NCBIfam" id="TIGR00738">
    <property type="entry name" value="rrf2_super"/>
    <property type="match status" value="1"/>
</dbReference>
<dbReference type="InterPro" id="IPR000944">
    <property type="entry name" value="Tscrpt_reg_Rrf2"/>
</dbReference>
<dbReference type="Gene3D" id="1.10.10.10">
    <property type="entry name" value="Winged helix-like DNA-binding domain superfamily/Winged helix DNA-binding domain"/>
    <property type="match status" value="1"/>
</dbReference>
<accession>A0A2N6CYC3</accession>
<proteinExistence type="predicted"/>
<sequence length="145" mass="15934">MRLTTFTDYTIRVLIFLALDREKLATVGELATSYGVSHNHLTKVVHYLGQQGYIETLRGKGGGIRLALSPDVINIGLLIRQTEQNSILVECFSPESSQCRILPACRLAGVLTEAQEAFYQVLEKYTLADLMGNASALDHLLSGHA</sequence>
<comment type="caution">
    <text evidence="2">The sequence shown here is derived from an EMBL/GenBank/DDBJ whole genome shotgun (WGS) entry which is preliminary data.</text>
</comment>
<evidence type="ECO:0000256" key="1">
    <source>
        <dbReference type="ARBA" id="ARBA00023125"/>
    </source>
</evidence>
<dbReference type="EMBL" id="PKUN01000005">
    <property type="protein sequence ID" value="PLX62357.1"/>
    <property type="molecule type" value="Genomic_DNA"/>
</dbReference>
<dbReference type="GO" id="GO:0005829">
    <property type="term" value="C:cytosol"/>
    <property type="evidence" value="ECO:0007669"/>
    <property type="project" value="TreeGrafter"/>
</dbReference>
<dbReference type="Proteomes" id="UP000235015">
    <property type="component" value="Unassembled WGS sequence"/>
</dbReference>
<dbReference type="AlphaFoldDB" id="A0A2N6CYC3"/>
<dbReference type="GO" id="GO:0003700">
    <property type="term" value="F:DNA-binding transcription factor activity"/>
    <property type="evidence" value="ECO:0007669"/>
    <property type="project" value="TreeGrafter"/>
</dbReference>
<keyword evidence="1" id="KW-0238">DNA-binding</keyword>
<dbReference type="STRING" id="1111735.GCA_000428045_02298"/>
<dbReference type="PANTHER" id="PTHR33221">
    <property type="entry name" value="WINGED HELIX-TURN-HELIX TRANSCRIPTIONAL REGULATOR, RRF2 FAMILY"/>
    <property type="match status" value="1"/>
</dbReference>
<reference evidence="2 3" key="1">
    <citation type="submission" date="2017-11" db="EMBL/GenBank/DDBJ databases">
        <title>Genome-resolved metagenomics identifies genetic mobility, metabolic interactions, and unexpected diversity in perchlorate-reducing communities.</title>
        <authorList>
            <person name="Barnum T.P."/>
            <person name="Figueroa I.A."/>
            <person name="Carlstrom C.I."/>
            <person name="Lucas L.N."/>
            <person name="Engelbrektson A.L."/>
            <person name="Coates J.D."/>
        </authorList>
    </citation>
    <scope>NUCLEOTIDE SEQUENCE [LARGE SCALE GENOMIC DNA]</scope>
    <source>
        <strain evidence="2">BM301</strain>
    </source>
</reference>
<dbReference type="PROSITE" id="PS51197">
    <property type="entry name" value="HTH_RRF2_2"/>
    <property type="match status" value="1"/>
</dbReference>
<dbReference type="PROSITE" id="PS01332">
    <property type="entry name" value="HTH_RRF2_1"/>
    <property type="match status" value="1"/>
</dbReference>
<gene>
    <name evidence="2" type="ORF">C0630_05725</name>
</gene>
<protein>
    <submittedName>
        <fullName evidence="2">BadM/Rrf2 family transcriptional regulator</fullName>
    </submittedName>
</protein>
<dbReference type="PANTHER" id="PTHR33221:SF4">
    <property type="entry name" value="HTH-TYPE TRANSCRIPTIONAL REPRESSOR NSRR"/>
    <property type="match status" value="1"/>
</dbReference>
<dbReference type="InterPro" id="IPR030489">
    <property type="entry name" value="TR_Rrf2-type_CS"/>
</dbReference>
<dbReference type="Pfam" id="PF02082">
    <property type="entry name" value="Rrf2"/>
    <property type="match status" value="1"/>
</dbReference>
<evidence type="ECO:0000313" key="3">
    <source>
        <dbReference type="Proteomes" id="UP000235015"/>
    </source>
</evidence>
<dbReference type="RefSeq" id="WP_037375688.1">
    <property type="nucleotide sequence ID" value="NZ_CAXXYC010000003.1"/>
</dbReference>